<dbReference type="EMBL" id="AEON01000001">
    <property type="protein sequence ID" value="EFT83010.1"/>
    <property type="molecule type" value="Genomic_DNA"/>
</dbReference>
<dbReference type="PATRIC" id="fig|864564.6.peg.5"/>
<comment type="caution">
    <text evidence="1">The sequence shown here is derived from an EMBL/GenBank/DDBJ whole genome shotgun (WGS) entry which is preliminary data.</text>
</comment>
<dbReference type="eggNOG" id="COG5512">
    <property type="taxonomic scope" value="Bacteria"/>
</dbReference>
<reference evidence="1 2" key="1">
    <citation type="submission" date="2010-12" db="EMBL/GenBank/DDBJ databases">
        <authorList>
            <person name="Muzny D."/>
            <person name="Qin X."/>
            <person name="Buhay C."/>
            <person name="Dugan-Rocha S."/>
            <person name="Ding Y."/>
            <person name="Chen G."/>
            <person name="Hawes A."/>
            <person name="Holder M."/>
            <person name="Jhangiani S."/>
            <person name="Johnson A."/>
            <person name="Khan Z."/>
            <person name="Li Z."/>
            <person name="Liu W."/>
            <person name="Liu X."/>
            <person name="Perez L."/>
            <person name="Shen H."/>
            <person name="Wang Q."/>
            <person name="Watt J."/>
            <person name="Xi L."/>
            <person name="Xin Y."/>
            <person name="Zhou J."/>
            <person name="Deng J."/>
            <person name="Jiang H."/>
            <person name="Liu Y."/>
            <person name="Qu J."/>
            <person name="Song X.-Z."/>
            <person name="Zhang L."/>
            <person name="Villasana D."/>
            <person name="Johnson A."/>
            <person name="Liu J."/>
            <person name="Liyanage D."/>
            <person name="Lorensuhewa L."/>
            <person name="Robinson T."/>
            <person name="Song A."/>
            <person name="Song B.-B."/>
            <person name="Dinh H."/>
            <person name="Thornton R."/>
            <person name="Coyle M."/>
            <person name="Francisco L."/>
            <person name="Jackson L."/>
            <person name="Javaid M."/>
            <person name="Korchina V."/>
            <person name="Kovar C."/>
            <person name="Mata R."/>
            <person name="Mathew T."/>
            <person name="Ngo R."/>
            <person name="Nguyen L."/>
            <person name="Nguyen N."/>
            <person name="Okwuonu G."/>
            <person name="Ongeri F."/>
            <person name="Pham C."/>
            <person name="Simmons D."/>
            <person name="Wilczek-Boney K."/>
            <person name="Hale W."/>
            <person name="Jakkamsetti A."/>
            <person name="Pham P."/>
            <person name="Ruth R."/>
            <person name="San Lucas F."/>
            <person name="Warren J."/>
            <person name="Zhang J."/>
            <person name="Zhao Z."/>
            <person name="Zhou C."/>
            <person name="Zhu D."/>
            <person name="Lee S."/>
            <person name="Bess C."/>
            <person name="Blankenburg K."/>
            <person name="Forbes L."/>
            <person name="Fu Q."/>
            <person name="Gubbala S."/>
            <person name="Hirani K."/>
            <person name="Jayaseelan J.C."/>
            <person name="Lara F."/>
            <person name="Munidasa M."/>
            <person name="Palculict T."/>
            <person name="Patil S."/>
            <person name="Pu L.-L."/>
            <person name="Saada N."/>
            <person name="Tang L."/>
            <person name="Weissenberger G."/>
            <person name="Zhu Y."/>
            <person name="Hemphill L."/>
            <person name="Shang Y."/>
            <person name="Youmans B."/>
            <person name="Ayvaz T."/>
            <person name="Ross M."/>
            <person name="Santibanez J."/>
            <person name="Aqrawi P."/>
            <person name="Gross S."/>
            <person name="Joshi V."/>
            <person name="Fowler G."/>
            <person name="Nazareth L."/>
            <person name="Reid J."/>
            <person name="Worley K."/>
            <person name="Petrosino J."/>
            <person name="Highlander S."/>
            <person name="Gibbs R."/>
        </authorList>
    </citation>
    <scope>NUCLEOTIDE SEQUENCE [LARGE SCALE GENOMIC DNA]</scope>
    <source>
        <strain evidence="1 2">DSM 10105</strain>
    </source>
</reference>
<dbReference type="InterPro" id="IPR007922">
    <property type="entry name" value="DciA-like"/>
</dbReference>
<proteinExistence type="predicted"/>
<dbReference type="KEGG" id="pdo:PSDT_0005"/>
<dbReference type="RefSeq" id="WP_006288455.1">
    <property type="nucleotide sequence ID" value="NZ_AP012333.1"/>
</dbReference>
<evidence type="ECO:0000313" key="2">
    <source>
        <dbReference type="Proteomes" id="UP000004946"/>
    </source>
</evidence>
<sequence length="159" mass="18221">MPDEPAVEKLKINQSALPSVIYQRYRRLFKVKKDWAVINEKARDSFGQKGRDPQDLARAFDKLFSSQGGVWKINMMIARLHNQWDQVVGLLNASHSRVASYSDGLLVVAADSPVWANRLTYLAPQIRKKVRKKLPGLPVDEVKITGPQARRSRYSHRIR</sequence>
<dbReference type="Pfam" id="PF05258">
    <property type="entry name" value="DciA"/>
    <property type="match status" value="1"/>
</dbReference>
<dbReference type="Proteomes" id="UP000004946">
    <property type="component" value="Chromosome"/>
</dbReference>
<dbReference type="PANTHER" id="PTHR36456">
    <property type="entry name" value="UPF0232 PROTEIN SCO3875"/>
    <property type="match status" value="1"/>
</dbReference>
<evidence type="ECO:0008006" key="3">
    <source>
        <dbReference type="Google" id="ProtNLM"/>
    </source>
</evidence>
<dbReference type="HOGENOM" id="CLU_087206_2_1_11"/>
<dbReference type="AlphaFoldDB" id="E6JYF1"/>
<gene>
    <name evidence="1" type="ORF">HMPREF0620_0015</name>
</gene>
<protein>
    <recommendedName>
        <fullName evidence="3">DUF721 domain-containing protein</fullName>
    </recommendedName>
</protein>
<accession>E6JYF1</accession>
<evidence type="ECO:0000313" key="1">
    <source>
        <dbReference type="EMBL" id="EFT83010.1"/>
    </source>
</evidence>
<dbReference type="PANTHER" id="PTHR36456:SF1">
    <property type="entry name" value="UPF0232 PROTEIN SCO3875"/>
    <property type="match status" value="1"/>
</dbReference>
<name>E6JYF1_PARDN</name>
<keyword evidence="2" id="KW-1185">Reference proteome</keyword>
<organism evidence="1 2">
    <name type="scientific">Parascardovia denticolens DSM 10105 = JCM 12538</name>
    <dbReference type="NCBI Taxonomy" id="864564"/>
    <lineage>
        <taxon>Bacteria</taxon>
        <taxon>Bacillati</taxon>
        <taxon>Actinomycetota</taxon>
        <taxon>Actinomycetes</taxon>
        <taxon>Bifidobacteriales</taxon>
        <taxon>Bifidobacteriaceae</taxon>
        <taxon>Parascardovia</taxon>
    </lineage>
</organism>